<evidence type="ECO:0000313" key="6">
    <source>
        <dbReference type="EMBL" id="NGO52236.1"/>
    </source>
</evidence>
<dbReference type="PANTHER" id="PTHR46509">
    <property type="entry name" value="PHOSPHOADENOSINE PHOSPHOSULFATE REDUCTASE"/>
    <property type="match status" value="1"/>
</dbReference>
<dbReference type="InterPro" id="IPR014729">
    <property type="entry name" value="Rossmann-like_a/b/a_fold"/>
</dbReference>
<evidence type="ECO:0000256" key="1">
    <source>
        <dbReference type="ARBA" id="ARBA00009732"/>
    </source>
</evidence>
<dbReference type="EC" id="1.8.4.10" evidence="4"/>
<keyword evidence="7" id="KW-1185">Reference proteome</keyword>
<comment type="function">
    <text evidence="4">Catalyzes the formation of sulfite from adenosine 5'-phosphosulfate (APS) using thioredoxin as an electron donor.</text>
</comment>
<dbReference type="GO" id="GO:0070814">
    <property type="term" value="P:hydrogen sulfide biosynthetic process"/>
    <property type="evidence" value="ECO:0007669"/>
    <property type="project" value="UniProtKB-UniRule"/>
</dbReference>
<name>A0A6G4WDC5_9HYPH</name>
<feature type="binding site" evidence="4">
    <location>
        <position position="124"/>
    </location>
    <ligand>
        <name>[4Fe-4S] cluster</name>
        <dbReference type="ChEBI" id="CHEBI:49883"/>
    </ligand>
</feature>
<dbReference type="GO" id="GO:0046872">
    <property type="term" value="F:metal ion binding"/>
    <property type="evidence" value="ECO:0007669"/>
    <property type="project" value="UniProtKB-KW"/>
</dbReference>
<dbReference type="EMBL" id="JAAKZF010000015">
    <property type="protein sequence ID" value="NGO52236.1"/>
    <property type="molecule type" value="Genomic_DNA"/>
</dbReference>
<dbReference type="GO" id="GO:0019379">
    <property type="term" value="P:sulfate assimilation, phosphoadenylyl sulfate reduction by phosphoadenylyl-sulfate reductase (thioredoxin)"/>
    <property type="evidence" value="ECO:0007669"/>
    <property type="project" value="UniProtKB-UniRule"/>
</dbReference>
<feature type="active site" description="Nucleophile; cysteine thiosulfonate intermediate" evidence="4">
    <location>
        <position position="231"/>
    </location>
</feature>
<dbReference type="NCBIfam" id="NF002537">
    <property type="entry name" value="PRK02090.1"/>
    <property type="match status" value="1"/>
</dbReference>
<keyword evidence="4" id="KW-0479">Metal-binding</keyword>
<dbReference type="InterPro" id="IPR004511">
    <property type="entry name" value="PAPS/APS_Rdtase"/>
</dbReference>
<dbReference type="GO" id="GO:0004604">
    <property type="term" value="F:phosphoadenylyl-sulfate reductase (thioredoxin) activity"/>
    <property type="evidence" value="ECO:0007669"/>
    <property type="project" value="UniProtKB-UniRule"/>
</dbReference>
<keyword evidence="4" id="KW-0408">Iron</keyword>
<keyword evidence="4" id="KW-0963">Cytoplasm</keyword>
<evidence type="ECO:0000259" key="5">
    <source>
        <dbReference type="Pfam" id="PF01507"/>
    </source>
</evidence>
<feature type="binding site" evidence="4">
    <location>
        <position position="208"/>
    </location>
    <ligand>
        <name>[4Fe-4S] cluster</name>
        <dbReference type="ChEBI" id="CHEBI:49883"/>
    </ligand>
</feature>
<dbReference type="PANTHER" id="PTHR46509:SF1">
    <property type="entry name" value="PHOSPHOADENOSINE PHOSPHOSULFATE REDUCTASE"/>
    <property type="match status" value="1"/>
</dbReference>
<dbReference type="GO" id="GO:0043866">
    <property type="term" value="F:adenylyl-sulfate reductase (thioredoxin) activity"/>
    <property type="evidence" value="ECO:0007669"/>
    <property type="project" value="UniProtKB-EC"/>
</dbReference>
<dbReference type="HAMAP" id="MF_00063">
    <property type="entry name" value="CysH"/>
    <property type="match status" value="1"/>
</dbReference>
<dbReference type="InterPro" id="IPR002500">
    <property type="entry name" value="PAPS_reduct_dom"/>
</dbReference>
<evidence type="ECO:0000256" key="4">
    <source>
        <dbReference type="HAMAP-Rule" id="MF_00063"/>
    </source>
</evidence>
<keyword evidence="2 4" id="KW-0560">Oxidoreductase</keyword>
<accession>A0A6G4WDC5</accession>
<feature type="domain" description="Phosphoadenosine phosphosulphate reductase" evidence="5">
    <location>
        <begin position="43"/>
        <end position="210"/>
    </location>
</feature>
<sequence>MKSYDSWPPGGSDPQIDALARRHVRHDQLDLAALLADVDVGNIALVSSFGAESAILIHMVSSALERVPILFIDTGKHFPETYAYVETLKAALNLRDVTFVKPDSKLVREEDPGGNLWRVNPNMCCTIRKNFALQDALTKFDGWISGRKRYQGGLRANLPFMERDGTLLKINPLIHYTQDMIKAYFKQHDLPLHPLLDRGYRSIGCATCTIPAKEGEDPRSGRWSGVDKVECGIHLGPSGSISRFQT</sequence>
<gene>
    <name evidence="4" type="primary">cysH</name>
    <name evidence="6" type="ORF">G6N73_13795</name>
</gene>
<comment type="catalytic activity">
    <reaction evidence="4">
        <text>[thioredoxin]-disulfide + sulfite + AMP + 2 H(+) = adenosine 5'-phosphosulfate + [thioredoxin]-dithiol</text>
        <dbReference type="Rhea" id="RHEA:21976"/>
        <dbReference type="Rhea" id="RHEA-COMP:10698"/>
        <dbReference type="Rhea" id="RHEA-COMP:10700"/>
        <dbReference type="ChEBI" id="CHEBI:15378"/>
        <dbReference type="ChEBI" id="CHEBI:17359"/>
        <dbReference type="ChEBI" id="CHEBI:29950"/>
        <dbReference type="ChEBI" id="CHEBI:50058"/>
        <dbReference type="ChEBI" id="CHEBI:58243"/>
        <dbReference type="ChEBI" id="CHEBI:456215"/>
        <dbReference type="EC" id="1.8.4.10"/>
    </reaction>
</comment>
<feature type="binding site" evidence="4">
    <location>
        <position position="125"/>
    </location>
    <ligand>
        <name>[4Fe-4S] cluster</name>
        <dbReference type="ChEBI" id="CHEBI:49883"/>
    </ligand>
</feature>
<dbReference type="NCBIfam" id="TIGR00434">
    <property type="entry name" value="cysH"/>
    <property type="match status" value="1"/>
</dbReference>
<dbReference type="SUPFAM" id="SSF52402">
    <property type="entry name" value="Adenine nucleotide alpha hydrolases-like"/>
    <property type="match status" value="1"/>
</dbReference>
<dbReference type="AlphaFoldDB" id="A0A6G4WDC5"/>
<comment type="subcellular location">
    <subcellularLocation>
        <location evidence="4">Cytoplasm</location>
    </subcellularLocation>
</comment>
<comment type="similarity">
    <text evidence="1 4">Belongs to the PAPS reductase family. CysH subfamily.</text>
</comment>
<dbReference type="Pfam" id="PF01507">
    <property type="entry name" value="PAPS_reduct"/>
    <property type="match status" value="1"/>
</dbReference>
<feature type="binding site" evidence="4">
    <location>
        <position position="205"/>
    </location>
    <ligand>
        <name>[4Fe-4S] cluster</name>
        <dbReference type="ChEBI" id="CHEBI:49883"/>
    </ligand>
</feature>
<dbReference type="Gene3D" id="3.40.50.620">
    <property type="entry name" value="HUPs"/>
    <property type="match status" value="1"/>
</dbReference>
<proteinExistence type="inferred from homology"/>
<comment type="cofactor">
    <cofactor evidence="4">
        <name>[4Fe-4S] cluster</name>
        <dbReference type="ChEBI" id="CHEBI:49883"/>
    </cofactor>
    <text evidence="4">Binds 1 [4Fe-4S] cluster per subunit.</text>
</comment>
<reference evidence="6 7" key="1">
    <citation type="submission" date="2020-02" db="EMBL/GenBank/DDBJ databases">
        <title>Genome sequence of strain CCNWXJ40-4.</title>
        <authorList>
            <person name="Gao J."/>
            <person name="Sun J."/>
        </authorList>
    </citation>
    <scope>NUCLEOTIDE SEQUENCE [LARGE SCALE GENOMIC DNA]</scope>
    <source>
        <strain evidence="6 7">CCNWXJ 40-4</strain>
    </source>
</reference>
<comment type="pathway">
    <text evidence="3 4">Sulfur metabolism; hydrogen sulfide biosynthesis; sulfite from sulfate.</text>
</comment>
<dbReference type="GO" id="GO:0051539">
    <property type="term" value="F:4 iron, 4 sulfur cluster binding"/>
    <property type="evidence" value="ECO:0007669"/>
    <property type="project" value="UniProtKB-UniRule"/>
</dbReference>
<dbReference type="Proteomes" id="UP001642900">
    <property type="component" value="Unassembled WGS sequence"/>
</dbReference>
<evidence type="ECO:0000313" key="7">
    <source>
        <dbReference type="Proteomes" id="UP001642900"/>
    </source>
</evidence>
<keyword evidence="4" id="KW-0411">Iron-sulfur</keyword>
<protein>
    <recommendedName>
        <fullName evidence="4">Adenosine 5'-phosphosulfate reductase</fullName>
        <shortName evidence="4">APS reductase</shortName>
        <ecNumber evidence="4">1.8.4.10</ecNumber>
    </recommendedName>
    <alternativeName>
        <fullName evidence="4">5'-adenylylsulfate reductase</fullName>
    </alternativeName>
    <alternativeName>
        <fullName evidence="4">Thioredoxin-dependent 5'-adenylylsulfate reductase</fullName>
    </alternativeName>
</protein>
<organism evidence="6 7">
    <name type="scientific">Allomesorhizobium camelthorni</name>
    <dbReference type="NCBI Taxonomy" id="475069"/>
    <lineage>
        <taxon>Bacteria</taxon>
        <taxon>Pseudomonadati</taxon>
        <taxon>Pseudomonadota</taxon>
        <taxon>Alphaproteobacteria</taxon>
        <taxon>Hyphomicrobiales</taxon>
        <taxon>Phyllobacteriaceae</taxon>
        <taxon>Allomesorhizobium</taxon>
    </lineage>
</organism>
<dbReference type="GO" id="GO:0005737">
    <property type="term" value="C:cytoplasm"/>
    <property type="evidence" value="ECO:0007669"/>
    <property type="project" value="UniProtKB-SubCell"/>
</dbReference>
<evidence type="ECO:0000256" key="3">
    <source>
        <dbReference type="ARBA" id="ARBA00024327"/>
    </source>
</evidence>
<comment type="caution">
    <text evidence="6">The sequence shown here is derived from an EMBL/GenBank/DDBJ whole genome shotgun (WGS) entry which is preliminary data.</text>
</comment>
<evidence type="ECO:0000256" key="2">
    <source>
        <dbReference type="ARBA" id="ARBA00023002"/>
    </source>
</evidence>